<keyword evidence="3" id="KW-1185">Reference proteome</keyword>
<feature type="region of interest" description="Disordered" evidence="1">
    <location>
        <begin position="1"/>
        <end position="65"/>
    </location>
</feature>
<dbReference type="Proteomes" id="UP000188929">
    <property type="component" value="Unassembled WGS sequence"/>
</dbReference>
<evidence type="ECO:0000313" key="3">
    <source>
        <dbReference type="Proteomes" id="UP000188929"/>
    </source>
</evidence>
<protein>
    <submittedName>
        <fullName evidence="2">Uncharacterized protein</fullName>
    </submittedName>
</protein>
<organism evidence="2 3">
    <name type="scientific">Pseudofrankia asymbiotica</name>
    <dbReference type="NCBI Taxonomy" id="1834516"/>
    <lineage>
        <taxon>Bacteria</taxon>
        <taxon>Bacillati</taxon>
        <taxon>Actinomycetota</taxon>
        <taxon>Actinomycetes</taxon>
        <taxon>Frankiales</taxon>
        <taxon>Frankiaceae</taxon>
        <taxon>Pseudofrankia</taxon>
    </lineage>
</organism>
<feature type="compositionally biased region" description="Low complexity" evidence="1">
    <location>
        <begin position="1"/>
        <end position="33"/>
    </location>
</feature>
<proteinExistence type="predicted"/>
<dbReference type="EMBL" id="MOMC01000053">
    <property type="protein sequence ID" value="ONH26109.1"/>
    <property type="molecule type" value="Genomic_DNA"/>
</dbReference>
<gene>
    <name evidence="2" type="ORF">BL253_25480</name>
</gene>
<evidence type="ECO:0000313" key="2">
    <source>
        <dbReference type="EMBL" id="ONH26109.1"/>
    </source>
</evidence>
<sequence length="147" mass="13957">MSSLTGSAEASAAADARGPAAGVSPAPASGALARSGAPAGSAKLADGIPAGSGVPAGSTELADGVPAGSAVPIWEVAIWKVRKPIWEVVTGEAGRDARAAMAARASAVGASRASGVGPGGAEADTEMTPAARRLAHVLADPPSTGKP</sequence>
<dbReference type="AlphaFoldDB" id="A0A1V2I503"/>
<evidence type="ECO:0000256" key="1">
    <source>
        <dbReference type="SAM" id="MobiDB-lite"/>
    </source>
</evidence>
<comment type="caution">
    <text evidence="2">The sequence shown here is derived from an EMBL/GenBank/DDBJ whole genome shotgun (WGS) entry which is preliminary data.</text>
</comment>
<name>A0A1V2I503_9ACTN</name>
<accession>A0A1V2I503</accession>
<reference evidence="3" key="1">
    <citation type="submission" date="2016-10" db="EMBL/GenBank/DDBJ databases">
        <title>Frankia sp. NRRL B-16386 Genome sequencing.</title>
        <authorList>
            <person name="Ghodhbane-Gtari F."/>
            <person name="Swanson E."/>
            <person name="Gueddou A."/>
            <person name="Hezbri K."/>
            <person name="Ktari K."/>
            <person name="Nouioui I."/>
            <person name="Morris K."/>
            <person name="Simpson S."/>
            <person name="Abebe-Akele F."/>
            <person name="Thomas K."/>
            <person name="Gtari M."/>
            <person name="Tisa L.S."/>
        </authorList>
    </citation>
    <scope>NUCLEOTIDE SEQUENCE [LARGE SCALE GENOMIC DNA]</scope>
    <source>
        <strain evidence="3">NRRL B-16386</strain>
    </source>
</reference>